<evidence type="ECO:0000313" key="3">
    <source>
        <dbReference type="Proteomes" id="UP001240236"/>
    </source>
</evidence>
<gene>
    <name evidence="2" type="ORF">J2S42_001688</name>
</gene>
<keyword evidence="3" id="KW-1185">Reference proteome</keyword>
<protein>
    <submittedName>
        <fullName evidence="2">HEAT repeat protein</fullName>
    </submittedName>
</protein>
<dbReference type="Gene3D" id="1.25.10.10">
    <property type="entry name" value="Leucine-rich Repeat Variant"/>
    <property type="match status" value="2"/>
</dbReference>
<evidence type="ECO:0000256" key="1">
    <source>
        <dbReference type="ARBA" id="ARBA00022737"/>
    </source>
</evidence>
<dbReference type="InterPro" id="IPR016024">
    <property type="entry name" value="ARM-type_fold"/>
</dbReference>
<organism evidence="2 3">
    <name type="scientific">Catenuloplanes indicus</name>
    <dbReference type="NCBI Taxonomy" id="137267"/>
    <lineage>
        <taxon>Bacteria</taxon>
        <taxon>Bacillati</taxon>
        <taxon>Actinomycetota</taxon>
        <taxon>Actinomycetes</taxon>
        <taxon>Micromonosporales</taxon>
        <taxon>Micromonosporaceae</taxon>
        <taxon>Catenuloplanes</taxon>
    </lineage>
</organism>
<dbReference type="EMBL" id="JAUSUZ010000001">
    <property type="protein sequence ID" value="MDQ0365019.1"/>
    <property type="molecule type" value="Genomic_DNA"/>
</dbReference>
<dbReference type="RefSeq" id="WP_307237089.1">
    <property type="nucleotide sequence ID" value="NZ_JAUSUZ010000001.1"/>
</dbReference>
<dbReference type="SUPFAM" id="SSF48371">
    <property type="entry name" value="ARM repeat"/>
    <property type="match status" value="1"/>
</dbReference>
<dbReference type="Pfam" id="PF02985">
    <property type="entry name" value="HEAT"/>
    <property type="match status" value="1"/>
</dbReference>
<dbReference type="Proteomes" id="UP001240236">
    <property type="component" value="Unassembled WGS sequence"/>
</dbReference>
<dbReference type="InterPro" id="IPR011989">
    <property type="entry name" value="ARM-like"/>
</dbReference>
<dbReference type="InterPro" id="IPR000357">
    <property type="entry name" value="HEAT"/>
</dbReference>
<keyword evidence="1" id="KW-0677">Repeat</keyword>
<sequence>MGNAWDTIDWAAFDGAYGPATETPGILAAIASEDPEVADDGRFEFYSSLHHQGTVYAATVQAVPFLIELAVRPGVHQRDHLLRTVGALCDPQQTNGEQRAVHAAVARLSGLLLPALDDPDPGVREAAAYALAHADSRHVPALAARRASETVPVVRASLLLGTAPHPPGLLRDALTEPFPVPAAAAVLLARARHPLTADQLTRVYATTATWQGPWSDTVSGRPGDLTRFLDLDGLTTLTDALTTGPARRDLAHGLADRFRSSRAAASALAGRLAPLLADPEQDVRSAAVDAALAAGTACAVLADALATLAADPVGDAPDEALGLLIRLRDPRWSGLLVSAWERGRDPQVTTLFGDISPPYDAEILHAVRRRLRMLAGEPEAGKWAAAPQVGLVQLLGGWGPAAADAVPEIIAAYERAFGVAADALASIGPSALSAVSMLKDRALGGDLRAGHAVWRLTGETEALVSAVLAKRGRGAAWDLRRAGEAGTALAPAVPRLREWLAQAGDADERIMVARALWRATGDPAEALPTLTEVLAGGHPGAGAGLAAEIGTPEHRPHLRRMLRHQPWHVQVDAIRALHRLGVPAEELTAPLLDLLDRASDIQVNLLVEMRAVTAIPALTALAEQPERVVRSGFRDYPWQDDALRERLRAAVAALSA</sequence>
<dbReference type="AlphaFoldDB" id="A0AAE3VWH1"/>
<evidence type="ECO:0000313" key="2">
    <source>
        <dbReference type="EMBL" id="MDQ0365019.1"/>
    </source>
</evidence>
<accession>A0AAE3VWH1</accession>
<comment type="caution">
    <text evidence="2">The sequence shown here is derived from an EMBL/GenBank/DDBJ whole genome shotgun (WGS) entry which is preliminary data.</text>
</comment>
<reference evidence="2 3" key="1">
    <citation type="submission" date="2023-07" db="EMBL/GenBank/DDBJ databases">
        <title>Sequencing the genomes of 1000 actinobacteria strains.</title>
        <authorList>
            <person name="Klenk H.-P."/>
        </authorList>
    </citation>
    <scope>NUCLEOTIDE SEQUENCE [LARGE SCALE GENOMIC DNA]</scope>
    <source>
        <strain evidence="2 3">DSM 44709</strain>
    </source>
</reference>
<name>A0AAE3VWH1_9ACTN</name>
<proteinExistence type="predicted"/>